<dbReference type="AlphaFoldDB" id="A0A645HVM0"/>
<gene>
    <name evidence="2" type="ORF">SDC9_187750</name>
</gene>
<feature type="compositionally biased region" description="Polar residues" evidence="1">
    <location>
        <begin position="63"/>
        <end position="73"/>
    </location>
</feature>
<accession>A0A645HVM0</accession>
<feature type="compositionally biased region" description="Basic and acidic residues" evidence="1">
    <location>
        <begin position="18"/>
        <end position="43"/>
    </location>
</feature>
<reference evidence="2" key="1">
    <citation type="submission" date="2019-08" db="EMBL/GenBank/DDBJ databases">
        <authorList>
            <person name="Kucharzyk K."/>
            <person name="Murdoch R.W."/>
            <person name="Higgins S."/>
            <person name="Loffler F."/>
        </authorList>
    </citation>
    <scope>NUCLEOTIDE SEQUENCE</scope>
</reference>
<proteinExistence type="predicted"/>
<comment type="caution">
    <text evidence="2">The sequence shown here is derived from an EMBL/GenBank/DDBJ whole genome shotgun (WGS) entry which is preliminary data.</text>
</comment>
<feature type="compositionally biased region" description="Basic and acidic residues" evidence="1">
    <location>
        <begin position="51"/>
        <end position="62"/>
    </location>
</feature>
<evidence type="ECO:0000313" key="2">
    <source>
        <dbReference type="EMBL" id="MPN40214.1"/>
    </source>
</evidence>
<name>A0A645HVM0_9ZZZZ</name>
<feature type="region of interest" description="Disordered" evidence="1">
    <location>
        <begin position="18"/>
        <end position="79"/>
    </location>
</feature>
<dbReference type="EMBL" id="VSSQ01096474">
    <property type="protein sequence ID" value="MPN40214.1"/>
    <property type="molecule type" value="Genomic_DNA"/>
</dbReference>
<protein>
    <submittedName>
        <fullName evidence="2">Uncharacterized protein</fullName>
    </submittedName>
</protein>
<sequence>MARAQRERALVIAFGHRTDRGLADRDDGRQYHDREYNRSREHAAPVPAERLAYKWDDDHQSEKAVNNRWNPRQQLDGGP</sequence>
<organism evidence="2">
    <name type="scientific">bioreactor metagenome</name>
    <dbReference type="NCBI Taxonomy" id="1076179"/>
    <lineage>
        <taxon>unclassified sequences</taxon>
        <taxon>metagenomes</taxon>
        <taxon>ecological metagenomes</taxon>
    </lineage>
</organism>
<evidence type="ECO:0000256" key="1">
    <source>
        <dbReference type="SAM" id="MobiDB-lite"/>
    </source>
</evidence>